<dbReference type="Proteomes" id="UP000031972">
    <property type="component" value="Unassembled WGS sequence"/>
</dbReference>
<keyword evidence="1" id="KW-0472">Membrane</keyword>
<feature type="transmembrane region" description="Helical" evidence="1">
    <location>
        <begin position="7"/>
        <end position="27"/>
    </location>
</feature>
<name>A0A0C2VTR2_9BACL</name>
<keyword evidence="1" id="KW-1133">Transmembrane helix</keyword>
<dbReference type="InterPro" id="IPR036779">
    <property type="entry name" value="LysM_dom_sf"/>
</dbReference>
<comment type="caution">
    <text evidence="3">The sequence shown here is derived from an EMBL/GenBank/DDBJ whole genome shotgun (WGS) entry which is preliminary data.</text>
</comment>
<evidence type="ECO:0000259" key="2">
    <source>
        <dbReference type="PROSITE" id="PS51782"/>
    </source>
</evidence>
<accession>A0A0C2VTR2</accession>
<dbReference type="RefSeq" id="WP_052476926.1">
    <property type="nucleotide sequence ID" value="NZ_JXRR01000014.1"/>
</dbReference>
<dbReference type="SMART" id="SM00257">
    <property type="entry name" value="LysM"/>
    <property type="match status" value="1"/>
</dbReference>
<feature type="domain" description="LysM" evidence="2">
    <location>
        <begin position="38"/>
        <end position="89"/>
    </location>
</feature>
<dbReference type="CDD" id="cd00118">
    <property type="entry name" value="LysM"/>
    <property type="match status" value="1"/>
</dbReference>
<evidence type="ECO:0000313" key="4">
    <source>
        <dbReference type="Proteomes" id="UP000031972"/>
    </source>
</evidence>
<keyword evidence="4" id="KW-1185">Reference proteome</keyword>
<reference evidence="3 4" key="1">
    <citation type="submission" date="2015-01" db="EMBL/GenBank/DDBJ databases">
        <title>Jeotgalibacillus campisalis genome sequencing.</title>
        <authorList>
            <person name="Goh K.M."/>
            <person name="Chan K.-G."/>
            <person name="Yaakop A.S."/>
            <person name="Ee R."/>
            <person name="Gan H.M."/>
            <person name="Chan C.S."/>
        </authorList>
    </citation>
    <scope>NUCLEOTIDE SEQUENCE [LARGE SCALE GENOMIC DNA]</scope>
    <source>
        <strain evidence="3 4">SF-57</strain>
    </source>
</reference>
<gene>
    <name evidence="3" type="ORF">KR50_19830</name>
</gene>
<dbReference type="OrthoDB" id="2679564at2"/>
<evidence type="ECO:0000313" key="3">
    <source>
        <dbReference type="EMBL" id="KIL47816.1"/>
    </source>
</evidence>
<dbReference type="InterPro" id="IPR018392">
    <property type="entry name" value="LysM"/>
</dbReference>
<sequence length="108" mass="12330">MSKLIEKYSFVILFIFITFVFGLYLTFSTTEDSESGLVEIKVQQGDTLWELSQEYGEAFALSEKEFIEWVTTENNLTSHIIKEGDTLVLPVSDEDNYEDGIILASDNE</sequence>
<organism evidence="3 4">
    <name type="scientific">Jeotgalibacillus campisalis</name>
    <dbReference type="NCBI Taxonomy" id="220754"/>
    <lineage>
        <taxon>Bacteria</taxon>
        <taxon>Bacillati</taxon>
        <taxon>Bacillota</taxon>
        <taxon>Bacilli</taxon>
        <taxon>Bacillales</taxon>
        <taxon>Caryophanaceae</taxon>
        <taxon>Jeotgalibacillus</taxon>
    </lineage>
</organism>
<keyword evidence="1" id="KW-0812">Transmembrane</keyword>
<dbReference type="PATRIC" id="fig|220754.4.peg.2003"/>
<dbReference type="PROSITE" id="PS51782">
    <property type="entry name" value="LYSM"/>
    <property type="match status" value="1"/>
</dbReference>
<dbReference type="Pfam" id="PF01476">
    <property type="entry name" value="LysM"/>
    <property type="match status" value="1"/>
</dbReference>
<protein>
    <recommendedName>
        <fullName evidence="2">LysM domain-containing protein</fullName>
    </recommendedName>
</protein>
<dbReference type="AlphaFoldDB" id="A0A0C2VTR2"/>
<dbReference type="Gene3D" id="3.10.350.10">
    <property type="entry name" value="LysM domain"/>
    <property type="match status" value="1"/>
</dbReference>
<evidence type="ECO:0000256" key="1">
    <source>
        <dbReference type="SAM" id="Phobius"/>
    </source>
</evidence>
<dbReference type="EMBL" id="JXRR01000014">
    <property type="protein sequence ID" value="KIL47816.1"/>
    <property type="molecule type" value="Genomic_DNA"/>
</dbReference>
<proteinExistence type="predicted"/>